<feature type="domain" description="Homeobox" evidence="7">
    <location>
        <begin position="120"/>
        <end position="166"/>
    </location>
</feature>
<keyword evidence="4 5" id="KW-0539">Nucleus</keyword>
<dbReference type="Gene3D" id="1.10.10.60">
    <property type="entry name" value="Homeodomain-like"/>
    <property type="match status" value="1"/>
</dbReference>
<feature type="DNA-binding region" description="Homeobox" evidence="5">
    <location>
        <begin position="122"/>
        <end position="167"/>
    </location>
</feature>
<dbReference type="GO" id="GO:0006355">
    <property type="term" value="P:regulation of DNA-templated transcription"/>
    <property type="evidence" value="ECO:0007669"/>
    <property type="project" value="InterPro"/>
</dbReference>
<reference evidence="8" key="1">
    <citation type="journal article" date="2010" name="PLoS Genet.">
        <title>A deviation from the bipolar-tetrapolar mating paradigm in an early diverged basidiomycete.</title>
        <authorList>
            <person name="Coelho M.A."/>
            <person name="Sampaio J.P."/>
            <person name="Goncalves P."/>
        </authorList>
    </citation>
    <scope>NUCLEOTIDE SEQUENCE</scope>
    <source>
        <strain evidence="8">CBS 483</strain>
    </source>
</reference>
<organism evidence="8">
    <name type="scientific">Sporidiobolus salmonicolor</name>
    <name type="common">Yeast-like fungus</name>
    <name type="synonym">Sporobolomyces salmonicolor</name>
    <dbReference type="NCBI Taxonomy" id="5005"/>
    <lineage>
        <taxon>Eukaryota</taxon>
        <taxon>Fungi</taxon>
        <taxon>Dikarya</taxon>
        <taxon>Basidiomycota</taxon>
        <taxon>Pucciniomycotina</taxon>
        <taxon>Microbotryomycetes</taxon>
        <taxon>Sporidiobolales</taxon>
        <taxon>Sporidiobolaceae</taxon>
        <taxon>Sporobolomyces</taxon>
    </lineage>
</organism>
<feature type="compositionally biased region" description="Basic and acidic residues" evidence="6">
    <location>
        <begin position="238"/>
        <end position="252"/>
    </location>
</feature>
<evidence type="ECO:0000256" key="2">
    <source>
        <dbReference type="ARBA" id="ARBA00023125"/>
    </source>
</evidence>
<dbReference type="SUPFAM" id="SSF46689">
    <property type="entry name" value="Homeodomain-like"/>
    <property type="match status" value="1"/>
</dbReference>
<gene>
    <name evidence="8" type="primary">HD1</name>
</gene>
<protein>
    <submittedName>
        <fullName evidence="8">Homeodomain transcription factor HD1</fullName>
    </submittedName>
</protein>
<dbReference type="InterPro" id="IPR009057">
    <property type="entry name" value="Homeodomain-like_sf"/>
</dbReference>
<evidence type="ECO:0000256" key="3">
    <source>
        <dbReference type="ARBA" id="ARBA00023155"/>
    </source>
</evidence>
<feature type="region of interest" description="Disordered" evidence="6">
    <location>
        <begin position="354"/>
        <end position="375"/>
    </location>
</feature>
<dbReference type="InterPro" id="IPR001356">
    <property type="entry name" value="HD"/>
</dbReference>
<evidence type="ECO:0000256" key="5">
    <source>
        <dbReference type="PROSITE-ProRule" id="PRU00108"/>
    </source>
</evidence>
<accession>E0XNY8</accession>
<evidence type="ECO:0000256" key="4">
    <source>
        <dbReference type="ARBA" id="ARBA00023242"/>
    </source>
</evidence>
<comment type="similarity">
    <text evidence="1">Belongs to the TALE/M-ATYP homeobox family.</text>
</comment>
<dbReference type="GO" id="GO:0005634">
    <property type="term" value="C:nucleus"/>
    <property type="evidence" value="ECO:0007669"/>
    <property type="project" value="UniProtKB-SubCell"/>
</dbReference>
<proteinExistence type="inferred from homology"/>
<keyword evidence="3 5" id="KW-0371">Homeobox</keyword>
<dbReference type="Pfam" id="PF05920">
    <property type="entry name" value="Homeobox_KN"/>
    <property type="match status" value="1"/>
</dbReference>
<comment type="subcellular location">
    <subcellularLocation>
        <location evidence="5">Nucleus</location>
    </subcellularLocation>
</comment>
<evidence type="ECO:0000256" key="1">
    <source>
        <dbReference type="ARBA" id="ARBA00005800"/>
    </source>
</evidence>
<dbReference type="AlphaFoldDB" id="E0XNY8"/>
<evidence type="ECO:0000313" key="8">
    <source>
        <dbReference type="EMBL" id="ADM24734.1"/>
    </source>
</evidence>
<feature type="compositionally biased region" description="Low complexity" evidence="6">
    <location>
        <begin position="286"/>
        <end position="305"/>
    </location>
</feature>
<keyword evidence="2 5" id="KW-0238">DNA-binding</keyword>
<feature type="non-terminal residue" evidence="8">
    <location>
        <position position="409"/>
    </location>
</feature>
<name>E0XNY8_SPOSA</name>
<dbReference type="PROSITE" id="PS50071">
    <property type="entry name" value="HOMEOBOX_2"/>
    <property type="match status" value="1"/>
</dbReference>
<evidence type="ECO:0000256" key="6">
    <source>
        <dbReference type="SAM" id="MobiDB-lite"/>
    </source>
</evidence>
<sequence length="409" mass="44123">MLHAHNSLDAEMLAFERAFLSAMSAGNVQTLVQPCQDLFDRAYHSLSQGAVSPCTTRHLVRVAARIRTVSSVLVSVDAALSAVVQDTGKQVAQYPQETPWSAADPVPAASDDSASFAPYRRWFLGNFSNPYPSASEKTTLLALVPAHNKQQLDTWFTNTRRRSGWQDLKRQHTNGTPEHLAKLLADVDDPAKSEAVDDAVAMKVKAVRAFFAEGGRDRVGEAIQALVKQGAPRSATKRRIEQKAPRGLAGRDHPRRRSATPPLQGMGGTAFSFETVSSPESIQPYRRYPSTFSTPSSSRTVSASSTSSFSSFDSVLSYSPSPSASSYSTPMLPPSSPPASSSLLSWNGHFVDTPTDLPSAAQPRSRPQLHQSRPLSTHNPYFFTLNDAALLPATPTSSSFSSLAAFAAT</sequence>
<dbReference type="EMBL" id="GU474697">
    <property type="protein sequence ID" value="ADM24734.1"/>
    <property type="molecule type" value="Genomic_DNA"/>
</dbReference>
<dbReference type="InterPro" id="IPR008422">
    <property type="entry name" value="KN_HD"/>
</dbReference>
<feature type="region of interest" description="Disordered" evidence="6">
    <location>
        <begin position="229"/>
        <end position="271"/>
    </location>
</feature>
<feature type="region of interest" description="Disordered" evidence="6">
    <location>
        <begin position="284"/>
        <end position="305"/>
    </location>
</feature>
<dbReference type="GO" id="GO:0003677">
    <property type="term" value="F:DNA binding"/>
    <property type="evidence" value="ECO:0007669"/>
    <property type="project" value="UniProtKB-UniRule"/>
</dbReference>
<evidence type="ECO:0000259" key="7">
    <source>
        <dbReference type="PROSITE" id="PS50071"/>
    </source>
</evidence>